<dbReference type="PRINTS" id="PR00260">
    <property type="entry name" value="CHEMTRNSDUCR"/>
</dbReference>
<dbReference type="CDD" id="cd06225">
    <property type="entry name" value="HAMP"/>
    <property type="match status" value="1"/>
</dbReference>
<dbReference type="AlphaFoldDB" id="A0A840BHZ1"/>
<dbReference type="PROSITE" id="PS50111">
    <property type="entry name" value="CHEMOTAXIS_TRANSDUC_2"/>
    <property type="match status" value="1"/>
</dbReference>
<dbReference type="Pfam" id="PF13188">
    <property type="entry name" value="PAS_8"/>
    <property type="match status" value="1"/>
</dbReference>
<dbReference type="FunFam" id="3.30.450.20:FF:000046">
    <property type="entry name" value="Aerotaxis sensor receptor"/>
    <property type="match status" value="1"/>
</dbReference>
<name>A0A840BHZ1_9RHOO</name>
<evidence type="ECO:0000256" key="2">
    <source>
        <dbReference type="ARBA" id="ARBA00022475"/>
    </source>
</evidence>
<dbReference type="PROSITE" id="PS50112">
    <property type="entry name" value="PAS"/>
    <property type="match status" value="1"/>
</dbReference>
<dbReference type="InterPro" id="IPR004089">
    <property type="entry name" value="MCPsignal_dom"/>
</dbReference>
<dbReference type="InterPro" id="IPR000014">
    <property type="entry name" value="PAS"/>
</dbReference>
<keyword evidence="11" id="KW-0175">Coiled coil</keyword>
<dbReference type="PANTHER" id="PTHR43531:SF14">
    <property type="entry name" value="METHYL-ACCEPTING CHEMOTAXIS PROTEIN I-RELATED"/>
    <property type="match status" value="1"/>
</dbReference>
<evidence type="ECO:0000256" key="1">
    <source>
        <dbReference type="ARBA" id="ARBA00004429"/>
    </source>
</evidence>
<comment type="subcellular location">
    <subcellularLocation>
        <location evidence="1">Cell inner membrane</location>
        <topology evidence="1">Multi-pass membrane protein</topology>
    </subcellularLocation>
</comment>
<dbReference type="SUPFAM" id="SSF58104">
    <property type="entry name" value="Methyl-accepting chemotaxis protein (MCP) signaling domain"/>
    <property type="match status" value="1"/>
</dbReference>
<evidence type="ECO:0000313" key="16">
    <source>
        <dbReference type="Proteomes" id="UP000561045"/>
    </source>
</evidence>
<dbReference type="Gene3D" id="6.10.340.10">
    <property type="match status" value="1"/>
</dbReference>
<dbReference type="InterPro" id="IPR035965">
    <property type="entry name" value="PAS-like_dom_sf"/>
</dbReference>
<keyword evidence="6" id="KW-0812">Transmembrane</keyword>
<dbReference type="Pfam" id="PF08447">
    <property type="entry name" value="PAS_3"/>
    <property type="match status" value="1"/>
</dbReference>
<comment type="similarity">
    <text evidence="9">Belongs to the methyl-accepting chemotaxis (MCP) protein family.</text>
</comment>
<dbReference type="PROSITE" id="PS50885">
    <property type="entry name" value="HAMP"/>
    <property type="match status" value="2"/>
</dbReference>
<evidence type="ECO:0000259" key="13">
    <source>
        <dbReference type="PROSITE" id="PS50112"/>
    </source>
</evidence>
<dbReference type="Gene3D" id="3.30.450.20">
    <property type="entry name" value="PAS domain"/>
    <property type="match status" value="2"/>
</dbReference>
<dbReference type="NCBIfam" id="TIGR00229">
    <property type="entry name" value="sensory_box"/>
    <property type="match status" value="1"/>
</dbReference>
<evidence type="ECO:0000256" key="8">
    <source>
        <dbReference type="ARBA" id="ARBA00023136"/>
    </source>
</evidence>
<evidence type="ECO:0000256" key="5">
    <source>
        <dbReference type="ARBA" id="ARBA00022519"/>
    </source>
</evidence>
<dbReference type="FunFam" id="1.10.287.950:FF:000001">
    <property type="entry name" value="Methyl-accepting chemotaxis sensory transducer"/>
    <property type="match status" value="1"/>
</dbReference>
<evidence type="ECO:0000256" key="6">
    <source>
        <dbReference type="ARBA" id="ARBA00022692"/>
    </source>
</evidence>
<feature type="domain" description="PAS" evidence="13">
    <location>
        <begin position="25"/>
        <end position="60"/>
    </location>
</feature>
<keyword evidence="8" id="KW-0472">Membrane</keyword>
<reference evidence="15 16" key="1">
    <citation type="submission" date="2020-08" db="EMBL/GenBank/DDBJ databases">
        <title>Genomic Encyclopedia of Type Strains, Phase IV (KMG-IV): sequencing the most valuable type-strain genomes for metagenomic binning, comparative biology and taxonomic classification.</title>
        <authorList>
            <person name="Goeker M."/>
        </authorList>
    </citation>
    <scope>NUCLEOTIDE SEQUENCE [LARGE SCALE GENOMIC DNA]</scope>
    <source>
        <strain evidence="15 16">DSM 106739</strain>
    </source>
</reference>
<comment type="caution">
    <text evidence="15">The sequence shown here is derived from an EMBL/GenBank/DDBJ whole genome shotgun (WGS) entry which is preliminary data.</text>
</comment>
<dbReference type="FunFam" id="3.30.450.20:FF:000075">
    <property type="entry name" value="Methyl-accepting chemotaxis protein"/>
    <property type="match status" value="1"/>
</dbReference>
<dbReference type="InterPro" id="IPR004090">
    <property type="entry name" value="Chemotax_Me-accpt_rcpt"/>
</dbReference>
<dbReference type="SUPFAM" id="SSF158472">
    <property type="entry name" value="HAMP domain-like"/>
    <property type="match status" value="1"/>
</dbReference>
<keyword evidence="10" id="KW-0807">Transducer</keyword>
<keyword evidence="16" id="KW-1185">Reference proteome</keyword>
<evidence type="ECO:0000256" key="4">
    <source>
        <dbReference type="ARBA" id="ARBA00022500"/>
    </source>
</evidence>
<sequence>MRINAPVTNREYVLDDRIMIVSKTDTKGRITYINRDFLDVSGFTEAELMGQPHNIVRHPDMPPEAFEDMWKCLKAGRPWIGLVKNRCKNGDHYWVEAHATPIFEGDQIAGYMSVRRKAKAEQIAAAEAFYAQVREKRATASVRVGQVVGNGVSTWLANWADVPLVTKVWVASAAIAALSVFAVWRAGGGTWAPEVMGSLGGAAILLALIAHSVSRQLNDRLAAAARTVQRVAQGNLKDQLDVARNDEIGRLVQSVESMLIRHGFDMAETDRLVVESLRVKTGLDNVATNVMIADRDNRIIYMNKSLERTFNDAIDDLRKTFGSFDVSKLIGTSIDVFHKNPAHQQQLLARLNGTHKAMVKIGARTFVLTVNPVVDERGARLGTAVEWLDRTAELAIEGEVACMVEGVANGNFDHRIDLADKSGFSLKLSEDLNRMVDVTSGGLAALASILQAISQGDLTRSMEGDYRGVFGQLRDDANLTVARLRELMGTIQQATDAVNTAAKEIAAGNADLSSRTEEQASSLEETAASMEELNSTVRNNAQTAADASALAKQSDAVSQRGGEMVRQVVGTMDAIQKSAAKIGDIIGVIDSIAFQTNILALNAAVEAARAGEQGRGFAVVASEVRNLAHRSAQAAKEIKGLIEESELKVRGGVQQVRDAGSTIEEMVTNFRQLTRLVNEIAGSSREQAEGIEQVASAVTQMDEVTQQNAALVEQAAAAAESLEDQAQSLSAAVSTFRLTPAGSHPSHGRGRR</sequence>
<dbReference type="SMART" id="SM00304">
    <property type="entry name" value="HAMP"/>
    <property type="match status" value="2"/>
</dbReference>
<dbReference type="InterPro" id="IPR051310">
    <property type="entry name" value="MCP_chemotaxis"/>
</dbReference>
<gene>
    <name evidence="15" type="ORF">GGR36_000527</name>
</gene>
<dbReference type="RefSeq" id="WP_183631586.1">
    <property type="nucleotide sequence ID" value="NZ_BAABLE010000011.1"/>
</dbReference>
<keyword evidence="5" id="KW-0997">Cell inner membrane</keyword>
<protein>
    <submittedName>
        <fullName evidence="15">Methyl-accepting chemotaxis protein</fullName>
    </submittedName>
</protein>
<feature type="domain" description="HAMP" evidence="14">
    <location>
        <begin position="443"/>
        <end position="489"/>
    </location>
</feature>
<dbReference type="Pfam" id="PF00672">
    <property type="entry name" value="HAMP"/>
    <property type="match status" value="1"/>
</dbReference>
<keyword evidence="4" id="KW-0145">Chemotaxis</keyword>
<feature type="coiled-coil region" evidence="11">
    <location>
        <begin position="484"/>
        <end position="540"/>
    </location>
</feature>
<feature type="domain" description="Methyl-accepting transducer" evidence="12">
    <location>
        <begin position="494"/>
        <end position="723"/>
    </location>
</feature>
<feature type="domain" description="HAMP" evidence="14">
    <location>
        <begin position="215"/>
        <end position="259"/>
    </location>
</feature>
<evidence type="ECO:0000256" key="10">
    <source>
        <dbReference type="PROSITE-ProRule" id="PRU00284"/>
    </source>
</evidence>
<dbReference type="GO" id="GO:0004888">
    <property type="term" value="F:transmembrane signaling receptor activity"/>
    <property type="evidence" value="ECO:0007669"/>
    <property type="project" value="InterPro"/>
</dbReference>
<evidence type="ECO:0000256" key="11">
    <source>
        <dbReference type="SAM" id="Coils"/>
    </source>
</evidence>
<dbReference type="Proteomes" id="UP000561045">
    <property type="component" value="Unassembled WGS sequence"/>
</dbReference>
<dbReference type="PANTHER" id="PTHR43531">
    <property type="entry name" value="PROTEIN ICFG"/>
    <property type="match status" value="1"/>
</dbReference>
<dbReference type="CDD" id="cd00130">
    <property type="entry name" value="PAS"/>
    <property type="match status" value="1"/>
</dbReference>
<dbReference type="InterPro" id="IPR003660">
    <property type="entry name" value="HAMP_dom"/>
</dbReference>
<keyword evidence="2" id="KW-1003">Cell membrane</keyword>
<dbReference type="Gene3D" id="1.10.287.950">
    <property type="entry name" value="Methyl-accepting chemotaxis protein"/>
    <property type="match status" value="1"/>
</dbReference>
<dbReference type="SUPFAM" id="SSF55785">
    <property type="entry name" value="PYP-like sensor domain (PAS domain)"/>
    <property type="match status" value="1"/>
</dbReference>
<keyword evidence="3" id="KW-0488">Methylation</keyword>
<evidence type="ECO:0000259" key="14">
    <source>
        <dbReference type="PROSITE" id="PS50885"/>
    </source>
</evidence>
<evidence type="ECO:0000313" key="15">
    <source>
        <dbReference type="EMBL" id="MBB4011219.1"/>
    </source>
</evidence>
<evidence type="ECO:0000256" key="3">
    <source>
        <dbReference type="ARBA" id="ARBA00022481"/>
    </source>
</evidence>
<organism evidence="15 16">
    <name type="scientific">Niveibacterium umoris</name>
    <dbReference type="NCBI Taxonomy" id="1193620"/>
    <lineage>
        <taxon>Bacteria</taxon>
        <taxon>Pseudomonadati</taxon>
        <taxon>Pseudomonadota</taxon>
        <taxon>Betaproteobacteria</taxon>
        <taxon>Rhodocyclales</taxon>
        <taxon>Rhodocyclaceae</taxon>
        <taxon>Niveibacterium</taxon>
    </lineage>
</organism>
<keyword evidence="7" id="KW-1133">Transmembrane helix</keyword>
<dbReference type="CDD" id="cd11386">
    <property type="entry name" value="MCP_signal"/>
    <property type="match status" value="1"/>
</dbReference>
<evidence type="ECO:0000256" key="7">
    <source>
        <dbReference type="ARBA" id="ARBA00022989"/>
    </source>
</evidence>
<dbReference type="InterPro" id="IPR013655">
    <property type="entry name" value="PAS_fold_3"/>
</dbReference>
<evidence type="ECO:0000256" key="9">
    <source>
        <dbReference type="ARBA" id="ARBA00029447"/>
    </source>
</evidence>
<dbReference type="Pfam" id="PF18947">
    <property type="entry name" value="HAMP_2"/>
    <property type="match status" value="1"/>
</dbReference>
<dbReference type="EMBL" id="JACIET010000001">
    <property type="protein sequence ID" value="MBB4011219.1"/>
    <property type="molecule type" value="Genomic_DNA"/>
</dbReference>
<dbReference type="SMART" id="SM00091">
    <property type="entry name" value="PAS"/>
    <property type="match status" value="2"/>
</dbReference>
<proteinExistence type="inferred from homology"/>
<accession>A0A840BHZ1</accession>
<evidence type="ECO:0000259" key="12">
    <source>
        <dbReference type="PROSITE" id="PS50111"/>
    </source>
</evidence>
<dbReference type="GO" id="GO:0007165">
    <property type="term" value="P:signal transduction"/>
    <property type="evidence" value="ECO:0007669"/>
    <property type="project" value="UniProtKB-KW"/>
</dbReference>
<dbReference type="Pfam" id="PF00015">
    <property type="entry name" value="MCPsignal"/>
    <property type="match status" value="1"/>
</dbReference>
<dbReference type="SMART" id="SM00283">
    <property type="entry name" value="MA"/>
    <property type="match status" value="1"/>
</dbReference>
<dbReference type="GO" id="GO:0005886">
    <property type="term" value="C:plasma membrane"/>
    <property type="evidence" value="ECO:0007669"/>
    <property type="project" value="UniProtKB-SubCell"/>
</dbReference>
<dbReference type="GO" id="GO:0052131">
    <property type="term" value="P:positive aerotaxis"/>
    <property type="evidence" value="ECO:0007669"/>
    <property type="project" value="UniProtKB-ARBA"/>
</dbReference>